<dbReference type="PANTHER" id="PTHR34561:SF1">
    <property type="entry name" value="NADH DEHYDROGENASE [UBIQUINONE] 1 ALPHA SUBCOMPLEX ASSEMBLY FACTOR 8"/>
    <property type="match status" value="1"/>
</dbReference>
<keyword evidence="2" id="KW-1185">Reference proteome</keyword>
<proteinExistence type="predicted"/>
<dbReference type="GO" id="GO:0005759">
    <property type="term" value="C:mitochondrial matrix"/>
    <property type="evidence" value="ECO:0007669"/>
    <property type="project" value="Ensembl"/>
</dbReference>
<accession>K7GH87</accession>
<reference evidence="2" key="1">
    <citation type="submission" date="2011-10" db="EMBL/GenBank/DDBJ databases">
        <authorList>
            <consortium name="Soft-shell Turtle Genome Consortium"/>
        </authorList>
    </citation>
    <scope>NUCLEOTIDE SEQUENCE [LARGE SCALE GENOMIC DNA]</scope>
    <source>
        <strain evidence="2">Daiwa-1</strain>
    </source>
</reference>
<dbReference type="AlphaFoldDB" id="K7GH87"/>
<reference evidence="2" key="2">
    <citation type="journal article" date="2013" name="Nat. Genet.">
        <title>The draft genomes of soft-shell turtle and green sea turtle yield insights into the development and evolution of the turtle-specific body plan.</title>
        <authorList>
            <person name="Wang Z."/>
            <person name="Pascual-Anaya J."/>
            <person name="Zadissa A."/>
            <person name="Li W."/>
            <person name="Niimura Y."/>
            <person name="Huang Z."/>
            <person name="Li C."/>
            <person name="White S."/>
            <person name="Xiong Z."/>
            <person name="Fang D."/>
            <person name="Wang B."/>
            <person name="Ming Y."/>
            <person name="Chen Y."/>
            <person name="Zheng Y."/>
            <person name="Kuraku S."/>
            <person name="Pignatelli M."/>
            <person name="Herrero J."/>
            <person name="Beal K."/>
            <person name="Nozawa M."/>
            <person name="Li Q."/>
            <person name="Wang J."/>
            <person name="Zhang H."/>
            <person name="Yu L."/>
            <person name="Shigenobu S."/>
            <person name="Wang J."/>
            <person name="Liu J."/>
            <person name="Flicek P."/>
            <person name="Searle S."/>
            <person name="Wang J."/>
            <person name="Kuratani S."/>
            <person name="Yin Y."/>
            <person name="Aken B."/>
            <person name="Zhang G."/>
            <person name="Irie N."/>
        </authorList>
    </citation>
    <scope>NUCLEOTIDE SEQUENCE [LARGE SCALE GENOMIC DNA]</scope>
    <source>
        <strain evidence="2">Daiwa-1</strain>
    </source>
</reference>
<dbReference type="STRING" id="13735.ENSPSIP00000019648"/>
<gene>
    <name evidence="1" type="primary">NDUFAF8</name>
</gene>
<evidence type="ECO:0000313" key="2">
    <source>
        <dbReference type="Proteomes" id="UP000007267"/>
    </source>
</evidence>
<dbReference type="EMBL" id="AGCU01175021">
    <property type="status" value="NOT_ANNOTATED_CDS"/>
    <property type="molecule type" value="Genomic_DNA"/>
</dbReference>
<dbReference type="PANTHER" id="PTHR34561">
    <property type="entry name" value="NADH DEHYDROGENASE [UBIQUINONE] 1 ALPHA SUBCOMPLEX ASSEMBLY FACTOR 8"/>
    <property type="match status" value="1"/>
</dbReference>
<protein>
    <submittedName>
        <fullName evidence="1">NADH:ubiquinone oxidoreductase complex assembly factor 8</fullName>
    </submittedName>
</protein>
<name>K7GH87_PELSI</name>
<reference evidence="1" key="3">
    <citation type="submission" date="2025-08" db="UniProtKB">
        <authorList>
            <consortium name="Ensembl"/>
        </authorList>
    </citation>
    <scope>IDENTIFICATION</scope>
</reference>
<reference evidence="1" key="4">
    <citation type="submission" date="2025-09" db="UniProtKB">
        <authorList>
            <consortium name="Ensembl"/>
        </authorList>
    </citation>
    <scope>IDENTIFICATION</scope>
</reference>
<dbReference type="HOGENOM" id="CLU_188562_0_0_1"/>
<dbReference type="InterPro" id="IPR034595">
    <property type="entry name" value="NDUFAF8"/>
</dbReference>
<dbReference type="EMBL" id="AGCU01175020">
    <property type="status" value="NOT_ANNOTATED_CDS"/>
    <property type="molecule type" value="Genomic_DNA"/>
</dbReference>
<dbReference type="GO" id="GO:0032981">
    <property type="term" value="P:mitochondrial respiratory chain complex I assembly"/>
    <property type="evidence" value="ECO:0007669"/>
    <property type="project" value="Ensembl"/>
</dbReference>
<dbReference type="OMA" id="KKDLCAQ"/>
<organism evidence="1 2">
    <name type="scientific">Pelodiscus sinensis</name>
    <name type="common">Chinese softshell turtle</name>
    <name type="synonym">Trionyx sinensis</name>
    <dbReference type="NCBI Taxonomy" id="13735"/>
    <lineage>
        <taxon>Eukaryota</taxon>
        <taxon>Metazoa</taxon>
        <taxon>Chordata</taxon>
        <taxon>Craniata</taxon>
        <taxon>Vertebrata</taxon>
        <taxon>Euteleostomi</taxon>
        <taxon>Archelosauria</taxon>
        <taxon>Testudinata</taxon>
        <taxon>Testudines</taxon>
        <taxon>Cryptodira</taxon>
        <taxon>Trionychia</taxon>
        <taxon>Trionychidae</taxon>
        <taxon>Pelodiscus</taxon>
    </lineage>
</organism>
<dbReference type="GeneTree" id="ENSGT00520000061927"/>
<dbReference type="Proteomes" id="UP000007267">
    <property type="component" value="Unassembled WGS sequence"/>
</dbReference>
<dbReference type="Ensembl" id="ENSPSIT00000019740.1">
    <property type="protein sequence ID" value="ENSPSIP00000019648.1"/>
    <property type="gene ID" value="ENSPSIG00000017439.1"/>
</dbReference>
<sequence>MSGQGVWLRARERGWRHCEMEAACVLQAAAYGKCVAATTAGRAELRKDACAKEFEALKECFTKA</sequence>
<dbReference type="PROSITE" id="PS51808">
    <property type="entry name" value="CHCH"/>
    <property type="match status" value="1"/>
</dbReference>
<dbReference type="eggNOG" id="ENOG502SBX9">
    <property type="taxonomic scope" value="Eukaryota"/>
</dbReference>
<evidence type="ECO:0000313" key="1">
    <source>
        <dbReference type="Ensembl" id="ENSPSIP00000019648.1"/>
    </source>
</evidence>